<feature type="domain" description="YchJ-like middle NTF2-like" evidence="2">
    <location>
        <begin position="35"/>
        <end position="125"/>
    </location>
</feature>
<dbReference type="EMBL" id="PIPS01000002">
    <property type="protein sequence ID" value="RUO43240.1"/>
    <property type="molecule type" value="Genomic_DNA"/>
</dbReference>
<dbReference type="AlphaFoldDB" id="A0AA94EFQ5"/>
<dbReference type="PANTHER" id="PTHR33747:SF1">
    <property type="entry name" value="ADENYLATE CYCLASE-ASSOCIATED CAP C-TERMINAL DOMAIN-CONTAINING PROTEIN"/>
    <property type="match status" value="1"/>
</dbReference>
<evidence type="ECO:0000313" key="4">
    <source>
        <dbReference type="Proteomes" id="UP000286680"/>
    </source>
</evidence>
<reference evidence="4" key="1">
    <citation type="journal article" date="2018" name="Front. Microbiol.">
        <title>Genome-Based Analysis Reveals the Taxonomy and Diversity of the Family Idiomarinaceae.</title>
        <authorList>
            <person name="Liu Y."/>
            <person name="Lai Q."/>
            <person name="Shao Z."/>
        </authorList>
    </citation>
    <scope>NUCLEOTIDE SEQUENCE [LARGE SCALE GENOMIC DNA]</scope>
    <source>
        <strain evidence="4">SN-14</strain>
    </source>
</reference>
<dbReference type="Gene3D" id="3.10.450.50">
    <property type="match status" value="1"/>
</dbReference>
<proteinExistence type="inferred from homology"/>
<protein>
    <recommendedName>
        <fullName evidence="1">UPF0225 protein CWE23_07740</fullName>
    </recommendedName>
</protein>
<dbReference type="HAMAP" id="MF_00612">
    <property type="entry name" value="UPF0225"/>
    <property type="match status" value="1"/>
</dbReference>
<keyword evidence="4" id="KW-1185">Reference proteome</keyword>
<dbReference type="InterPro" id="IPR048469">
    <property type="entry name" value="YchJ-like_M"/>
</dbReference>
<dbReference type="RefSeq" id="WP_126819930.1">
    <property type="nucleotide sequence ID" value="NZ_PIPS01000002.1"/>
</dbReference>
<evidence type="ECO:0000259" key="2">
    <source>
        <dbReference type="Pfam" id="PF17775"/>
    </source>
</evidence>
<organism evidence="3 4">
    <name type="scientific">Idiomarina aquatica</name>
    <dbReference type="NCBI Taxonomy" id="1327752"/>
    <lineage>
        <taxon>Bacteria</taxon>
        <taxon>Pseudomonadati</taxon>
        <taxon>Pseudomonadota</taxon>
        <taxon>Gammaproteobacteria</taxon>
        <taxon>Alteromonadales</taxon>
        <taxon>Idiomarinaceae</taxon>
        <taxon>Idiomarina</taxon>
    </lineage>
</organism>
<comment type="caution">
    <text evidence="3">The sequence shown here is derived from an EMBL/GenBank/DDBJ whole genome shotgun (WGS) entry which is preliminary data.</text>
</comment>
<dbReference type="InterPro" id="IPR023006">
    <property type="entry name" value="YchJ-like"/>
</dbReference>
<dbReference type="Proteomes" id="UP000286680">
    <property type="component" value="Unassembled WGS sequence"/>
</dbReference>
<evidence type="ECO:0000313" key="3">
    <source>
        <dbReference type="EMBL" id="RUO43240.1"/>
    </source>
</evidence>
<dbReference type="SUPFAM" id="SSF54427">
    <property type="entry name" value="NTF2-like"/>
    <property type="match status" value="1"/>
</dbReference>
<sequence>MSDLTSQRQCYCGSEFPYRQCCQPLHNGRVQADRPEQLMRSRYSAFVLTLTDYLLATWHPRTRPATLDLSDNPQWIKLQVVSASQSLTTGKVHFRAFYREQGSVGFMEEHSDFVNHEGTWYYLKGDVRGVKPFVLECGAFFIGWNKSS</sequence>
<dbReference type="InterPro" id="IPR032710">
    <property type="entry name" value="NTF2-like_dom_sf"/>
</dbReference>
<evidence type="ECO:0000256" key="1">
    <source>
        <dbReference type="HAMAP-Rule" id="MF_00612"/>
    </source>
</evidence>
<name>A0AA94EFQ5_9GAMM</name>
<dbReference type="PANTHER" id="PTHR33747">
    <property type="entry name" value="UPF0225 PROTEIN SCO1677"/>
    <property type="match status" value="1"/>
</dbReference>
<accession>A0AA94EFQ5</accession>
<comment type="similarity">
    <text evidence="1">Belongs to the UPF0225 family.</text>
</comment>
<dbReference type="Pfam" id="PF17775">
    <property type="entry name" value="YchJ_M-like"/>
    <property type="match status" value="1"/>
</dbReference>
<gene>
    <name evidence="3" type="ORF">CWE23_07740</name>
</gene>